<feature type="compositionally biased region" description="Low complexity" evidence="1">
    <location>
        <begin position="196"/>
        <end position="220"/>
    </location>
</feature>
<feature type="compositionally biased region" description="Basic and acidic residues" evidence="1">
    <location>
        <begin position="17"/>
        <end position="36"/>
    </location>
</feature>
<feature type="compositionally biased region" description="Acidic residues" evidence="1">
    <location>
        <begin position="307"/>
        <end position="319"/>
    </location>
</feature>
<dbReference type="AlphaFoldDB" id="A0A8T2MYY9"/>
<feature type="region of interest" description="Disordered" evidence="1">
    <location>
        <begin position="1"/>
        <end position="238"/>
    </location>
</feature>
<feature type="domain" description="Phostensin/Taperin PP1-binding" evidence="2">
    <location>
        <begin position="191"/>
        <end position="290"/>
    </location>
</feature>
<protein>
    <recommendedName>
        <fullName evidence="2">Phostensin/Taperin PP1-binding domain-containing protein</fullName>
    </recommendedName>
</protein>
<dbReference type="PANTHER" id="PTHR21685:SF0">
    <property type="entry name" value="PHOSTENSIN"/>
    <property type="match status" value="1"/>
</dbReference>
<dbReference type="PANTHER" id="PTHR21685">
    <property type="entry name" value="TON-B BOX DOMAIN"/>
    <property type="match status" value="1"/>
</dbReference>
<dbReference type="Pfam" id="PF13914">
    <property type="entry name" value="Phostensin"/>
    <property type="match status" value="1"/>
</dbReference>
<name>A0A8T2MYY9_9TELE</name>
<feature type="compositionally biased region" description="Polar residues" evidence="1">
    <location>
        <begin position="101"/>
        <end position="173"/>
    </location>
</feature>
<feature type="compositionally biased region" description="Basic and acidic residues" evidence="1">
    <location>
        <begin position="52"/>
        <end position="63"/>
    </location>
</feature>
<dbReference type="InterPro" id="IPR026671">
    <property type="entry name" value="PPP1R18/Tprn"/>
</dbReference>
<keyword evidence="4" id="KW-1185">Reference proteome</keyword>
<dbReference type="InterPro" id="IPR025907">
    <property type="entry name" value="Phostensin/Taperin_PP1-bd_dom"/>
</dbReference>
<gene>
    <name evidence="3" type="ORF">JZ751_011447</name>
</gene>
<evidence type="ECO:0000313" key="4">
    <source>
        <dbReference type="Proteomes" id="UP000824540"/>
    </source>
</evidence>
<feature type="compositionally biased region" description="Low complexity" evidence="1">
    <location>
        <begin position="325"/>
        <end position="336"/>
    </location>
</feature>
<evidence type="ECO:0000256" key="1">
    <source>
        <dbReference type="SAM" id="MobiDB-lite"/>
    </source>
</evidence>
<proteinExistence type="predicted"/>
<evidence type="ECO:0000259" key="2">
    <source>
        <dbReference type="Pfam" id="PF13914"/>
    </source>
</evidence>
<dbReference type="GO" id="GO:0019902">
    <property type="term" value="F:phosphatase binding"/>
    <property type="evidence" value="ECO:0007669"/>
    <property type="project" value="InterPro"/>
</dbReference>
<organism evidence="3 4">
    <name type="scientific">Albula glossodonta</name>
    <name type="common">roundjaw bonefish</name>
    <dbReference type="NCBI Taxonomy" id="121402"/>
    <lineage>
        <taxon>Eukaryota</taxon>
        <taxon>Metazoa</taxon>
        <taxon>Chordata</taxon>
        <taxon>Craniata</taxon>
        <taxon>Vertebrata</taxon>
        <taxon>Euteleostomi</taxon>
        <taxon>Actinopterygii</taxon>
        <taxon>Neopterygii</taxon>
        <taxon>Teleostei</taxon>
        <taxon>Albuliformes</taxon>
        <taxon>Albulidae</taxon>
        <taxon>Albula</taxon>
    </lineage>
</organism>
<reference evidence="3" key="1">
    <citation type="thesis" date="2021" institute="BYU ScholarsArchive" country="Provo, UT, USA">
        <title>Applications of and Algorithms for Genome Assembly and Genomic Analyses with an Emphasis on Marine Teleosts.</title>
        <authorList>
            <person name="Pickett B.D."/>
        </authorList>
    </citation>
    <scope>NUCLEOTIDE SEQUENCE</scope>
    <source>
        <strain evidence="3">HI-2016</strain>
    </source>
</reference>
<feature type="region of interest" description="Disordered" evidence="1">
    <location>
        <begin position="294"/>
        <end position="347"/>
    </location>
</feature>
<accession>A0A8T2MYY9</accession>
<evidence type="ECO:0000313" key="3">
    <source>
        <dbReference type="EMBL" id="KAG9333519.1"/>
    </source>
</evidence>
<feature type="compositionally biased region" description="Basic and acidic residues" evidence="1">
    <location>
        <begin position="75"/>
        <end position="96"/>
    </location>
</feature>
<dbReference type="OrthoDB" id="9945184at2759"/>
<dbReference type="EMBL" id="JAFBMS010000194">
    <property type="protein sequence ID" value="KAG9333519.1"/>
    <property type="molecule type" value="Genomic_DNA"/>
</dbReference>
<comment type="caution">
    <text evidence="3">The sequence shown here is derived from an EMBL/GenBank/DDBJ whole genome shotgun (WGS) entry which is preliminary data.</text>
</comment>
<sequence>MEADRPKHRAETGPGEKGPETRPGPEIRGGGRREGADSGAGLGVGGMQRQLEQLRLKEQDSRRRPNPLPGSKATATDERPAVFSKGKDEAQGERKGAQGPPHSQKNPQPTEARTRKTTALASNQAPQRQQPLSNQTQLRQHSQSNQAPPTRSFTVTPRSGSSAVSTVESTPKNAPSPSPPLFTLRSASGGSGKRGTTITITPRKTTPAAAAPAPATKMAPSAHTPTPNGTGEGGKKRYPTAEEIQVIGGYESLEKSCLVKHRGKHRGVKVCFDEVQLEQVCEYPSESSMLACFPCSTPLSSERERDEREEDDEEEEEEEKATFMSGGSKKAGPKAGRALKVDESCRR</sequence>
<dbReference type="Proteomes" id="UP000824540">
    <property type="component" value="Unassembled WGS sequence"/>
</dbReference>